<evidence type="ECO:0000313" key="2">
    <source>
        <dbReference type="EMBL" id="PZR36852.1"/>
    </source>
</evidence>
<sequence>MNNGIARGDANLFLRNLLLRIEKSELKKTSFSGKLSRVFPGCRVITKFNEADNLVIDSKVIMADGKELPLDMVGTGMLQSIQLVAYITMYEPQLLLLDEPDAHLHPTNQKRLAETLVLISQETDTKILIATHSRHLLDAFSECEGASLFWVKDGEPKPHEDWDDVAVLMDLGALDRGERLLNGEYKYLFWTEDDDTRYIKSFINSNGLNDEEFYIFSYKASSKVDAAKLMSSFLSRIKPGVRTIIHRDRDFMLDKEVEALIKKYDLEDKGSMRLFVTTKSDIEAYFASQEHISEVMRISESDARILIESLIQENQNEFTIKFHSKRQDIKNTLYKRNPDECPSPEELIPGGVIPIEKALGKLLLKKLGPVMQSRGKNAGDILIPSKALLDKYFSELLN</sequence>
<evidence type="ECO:0000259" key="1">
    <source>
        <dbReference type="Pfam" id="PF13175"/>
    </source>
</evidence>
<dbReference type="PANTHER" id="PTHR43581:SF4">
    <property type="entry name" value="ATP_GTP PHOSPHATASE"/>
    <property type="match status" value="1"/>
</dbReference>
<dbReference type="CDD" id="cd00267">
    <property type="entry name" value="ABC_ATPase"/>
    <property type="match status" value="1"/>
</dbReference>
<dbReference type="AlphaFoldDB" id="A0A2W5VC84"/>
<dbReference type="EMBL" id="QFQZ01000004">
    <property type="protein sequence ID" value="PZR36852.1"/>
    <property type="molecule type" value="Genomic_DNA"/>
</dbReference>
<dbReference type="SUPFAM" id="SSF52540">
    <property type="entry name" value="P-loop containing nucleoside triphosphate hydrolases"/>
    <property type="match status" value="1"/>
</dbReference>
<dbReference type="InterPro" id="IPR027417">
    <property type="entry name" value="P-loop_NTPase"/>
</dbReference>
<gene>
    <name evidence="2" type="ORF">DI526_02615</name>
</gene>
<proteinExistence type="predicted"/>
<organism evidence="2 3">
    <name type="scientific">Caulobacter segnis</name>
    <dbReference type="NCBI Taxonomy" id="88688"/>
    <lineage>
        <taxon>Bacteria</taxon>
        <taxon>Pseudomonadati</taxon>
        <taxon>Pseudomonadota</taxon>
        <taxon>Alphaproteobacteria</taxon>
        <taxon>Caulobacterales</taxon>
        <taxon>Caulobacteraceae</taxon>
        <taxon>Caulobacter</taxon>
    </lineage>
</organism>
<accession>A0A2W5VC84</accession>
<dbReference type="InterPro" id="IPR041685">
    <property type="entry name" value="AAA_GajA/Old/RecF-like"/>
</dbReference>
<dbReference type="InterPro" id="IPR051396">
    <property type="entry name" value="Bact_Antivir_Def_Nuclease"/>
</dbReference>
<name>A0A2W5VC84_9CAUL</name>
<comment type="caution">
    <text evidence="2">The sequence shown here is derived from an EMBL/GenBank/DDBJ whole genome shotgun (WGS) entry which is preliminary data.</text>
</comment>
<dbReference type="Proteomes" id="UP000249393">
    <property type="component" value="Unassembled WGS sequence"/>
</dbReference>
<reference evidence="2 3" key="1">
    <citation type="submission" date="2017-08" db="EMBL/GenBank/DDBJ databases">
        <title>Infants hospitalized years apart are colonized by the same room-sourced microbial strains.</title>
        <authorList>
            <person name="Brooks B."/>
            <person name="Olm M.R."/>
            <person name="Firek B.A."/>
            <person name="Baker R."/>
            <person name="Thomas B.C."/>
            <person name="Morowitz M.J."/>
            <person name="Banfield J.F."/>
        </authorList>
    </citation>
    <scope>NUCLEOTIDE SEQUENCE [LARGE SCALE GENOMIC DNA]</scope>
    <source>
        <strain evidence="2">S2_003_000_R2_4</strain>
    </source>
</reference>
<dbReference type="Pfam" id="PF13175">
    <property type="entry name" value="AAA_15"/>
    <property type="match status" value="1"/>
</dbReference>
<dbReference type="PANTHER" id="PTHR43581">
    <property type="entry name" value="ATP/GTP PHOSPHATASE"/>
    <property type="match status" value="1"/>
</dbReference>
<feature type="domain" description="Endonuclease GajA/Old nuclease/RecF-like AAA" evidence="1">
    <location>
        <begin position="47"/>
        <end position="136"/>
    </location>
</feature>
<dbReference type="Gene3D" id="3.40.50.300">
    <property type="entry name" value="P-loop containing nucleotide triphosphate hydrolases"/>
    <property type="match status" value="1"/>
</dbReference>
<evidence type="ECO:0000313" key="3">
    <source>
        <dbReference type="Proteomes" id="UP000249393"/>
    </source>
</evidence>
<protein>
    <recommendedName>
        <fullName evidence="1">Endonuclease GajA/Old nuclease/RecF-like AAA domain-containing protein</fullName>
    </recommendedName>
</protein>